<organism evidence="2 3">
    <name type="scientific">Amycolatopsis dendrobii</name>
    <dbReference type="NCBI Taxonomy" id="2760662"/>
    <lineage>
        <taxon>Bacteria</taxon>
        <taxon>Bacillati</taxon>
        <taxon>Actinomycetota</taxon>
        <taxon>Actinomycetes</taxon>
        <taxon>Pseudonocardiales</taxon>
        <taxon>Pseudonocardiaceae</taxon>
        <taxon>Amycolatopsis</taxon>
    </lineage>
</organism>
<accession>A0A7W3W375</accession>
<proteinExistence type="predicted"/>
<comment type="caution">
    <text evidence="2">The sequence shown here is derived from an EMBL/GenBank/DDBJ whole genome shotgun (WGS) entry which is preliminary data.</text>
</comment>
<evidence type="ECO:0000313" key="3">
    <source>
        <dbReference type="Proteomes" id="UP000526734"/>
    </source>
</evidence>
<dbReference type="AlphaFoldDB" id="A0A7W3W375"/>
<dbReference type="Pfam" id="PF13577">
    <property type="entry name" value="SnoaL_4"/>
    <property type="match status" value="1"/>
</dbReference>
<dbReference type="Gene3D" id="3.10.450.50">
    <property type="match status" value="1"/>
</dbReference>
<feature type="domain" description="SnoaL-like" evidence="1">
    <location>
        <begin position="6"/>
        <end position="126"/>
    </location>
</feature>
<evidence type="ECO:0000313" key="2">
    <source>
        <dbReference type="EMBL" id="MBB1158016.1"/>
    </source>
</evidence>
<dbReference type="InterPro" id="IPR037401">
    <property type="entry name" value="SnoaL-like"/>
</dbReference>
<keyword evidence="3" id="KW-1185">Reference proteome</keyword>
<sequence length="151" mass="16660">MSAESARWAIQDLIMTYAARIDAGDLAGVGELFREGTLHSGGGRSGREAVENWFRDILIIHPDGTPRTRHVTTNVRIAPGEDTASAHSYFTVFQAAEDFPLQPIAAGHYDDRFVRRGGEWLFAERTPVLQLTGDLTRHLRMDVVRAAGAGR</sequence>
<protein>
    <submittedName>
        <fullName evidence="2">Nuclear transport factor 2 family protein</fullName>
    </submittedName>
</protein>
<evidence type="ECO:0000259" key="1">
    <source>
        <dbReference type="Pfam" id="PF13577"/>
    </source>
</evidence>
<dbReference type="CDD" id="cd00531">
    <property type="entry name" value="NTF2_like"/>
    <property type="match status" value="1"/>
</dbReference>
<dbReference type="RefSeq" id="WP_182894791.1">
    <property type="nucleotide sequence ID" value="NZ_JACGZW010000012.1"/>
</dbReference>
<name>A0A7W3W375_9PSEU</name>
<gene>
    <name evidence="2" type="ORF">H4281_33130</name>
</gene>
<dbReference type="EMBL" id="JACGZW010000012">
    <property type="protein sequence ID" value="MBB1158016.1"/>
    <property type="molecule type" value="Genomic_DNA"/>
</dbReference>
<dbReference type="Proteomes" id="UP000526734">
    <property type="component" value="Unassembled WGS sequence"/>
</dbReference>
<reference evidence="2 3" key="1">
    <citation type="submission" date="2020-08" db="EMBL/GenBank/DDBJ databases">
        <title>Amycolatopsis sp. nov. DR6-1 isolated from Dendrobium heterocarpum.</title>
        <authorList>
            <person name="Tedsree N."/>
            <person name="Kuncharoen N."/>
            <person name="Likhitwitayawuid K."/>
            <person name="Tanasupawat S."/>
        </authorList>
    </citation>
    <scope>NUCLEOTIDE SEQUENCE [LARGE SCALE GENOMIC DNA]</scope>
    <source>
        <strain evidence="2 3">DR6-1</strain>
    </source>
</reference>
<dbReference type="InterPro" id="IPR032710">
    <property type="entry name" value="NTF2-like_dom_sf"/>
</dbReference>
<dbReference type="SUPFAM" id="SSF54427">
    <property type="entry name" value="NTF2-like"/>
    <property type="match status" value="1"/>
</dbReference>